<dbReference type="AlphaFoldDB" id="A0A1V9EIL5"/>
<organism evidence="1 2">
    <name type="scientific">Niastella yeongjuensis</name>
    <dbReference type="NCBI Taxonomy" id="354355"/>
    <lineage>
        <taxon>Bacteria</taxon>
        <taxon>Pseudomonadati</taxon>
        <taxon>Bacteroidota</taxon>
        <taxon>Chitinophagia</taxon>
        <taxon>Chitinophagales</taxon>
        <taxon>Chitinophagaceae</taxon>
        <taxon>Niastella</taxon>
    </lineage>
</organism>
<evidence type="ECO:0000313" key="1">
    <source>
        <dbReference type="EMBL" id="OQP45902.1"/>
    </source>
</evidence>
<dbReference type="RefSeq" id="WP_081202250.1">
    <property type="nucleotide sequence ID" value="NZ_FOCZ01000021.1"/>
</dbReference>
<comment type="caution">
    <text evidence="1">The sequence shown here is derived from an EMBL/GenBank/DDBJ whole genome shotgun (WGS) entry which is preliminary data.</text>
</comment>
<dbReference type="STRING" id="354355.SAMN05660816_06519"/>
<accession>A0A1V9EIL5</accession>
<gene>
    <name evidence="1" type="ORF">A4H97_32185</name>
</gene>
<sequence>MYKRIDFSKLEGLATYQDTLDFLQASYRETISAIAMAFGSKVIVTGVVDLGVSYSDGWVIIDGELMPFVPGLKADRIIVEDIADTEIFNDGSIQSVYYTKRAKFGNTGGYLFTDFIRVDTLTSISQGLKGLITAHNNLQAAFNTHTHSWNQITDKPGSFNPSPHRHNWTDIDNRPPYSILYAGISWIGDPATDNGQEWRWVFFPSVGTDRYIVAGTMNSQNDWNNWVADNNVTWAVKDREPAAFKVLCQDNGGGVQKLQFEYALISY</sequence>
<dbReference type="CDD" id="cd22641">
    <property type="entry name" value="C24-like"/>
    <property type="match status" value="1"/>
</dbReference>
<keyword evidence="2" id="KW-1185">Reference proteome</keyword>
<proteinExistence type="predicted"/>
<protein>
    <submittedName>
        <fullName evidence="1">Uncharacterized protein</fullName>
    </submittedName>
</protein>
<dbReference type="Proteomes" id="UP000192610">
    <property type="component" value="Unassembled WGS sequence"/>
</dbReference>
<evidence type="ECO:0000313" key="2">
    <source>
        <dbReference type="Proteomes" id="UP000192610"/>
    </source>
</evidence>
<reference evidence="2" key="1">
    <citation type="submission" date="2016-04" db="EMBL/GenBank/DDBJ databases">
        <authorList>
            <person name="Chen L."/>
            <person name="Zhuang W."/>
            <person name="Wang G."/>
        </authorList>
    </citation>
    <scope>NUCLEOTIDE SEQUENCE [LARGE SCALE GENOMIC DNA]</scope>
    <source>
        <strain evidence="2">17621</strain>
    </source>
</reference>
<name>A0A1V9EIL5_9BACT</name>
<dbReference type="EMBL" id="LVXG01000027">
    <property type="protein sequence ID" value="OQP45902.1"/>
    <property type="molecule type" value="Genomic_DNA"/>
</dbReference>
<dbReference type="OrthoDB" id="9113831at2"/>